<dbReference type="InterPro" id="IPR001128">
    <property type="entry name" value="Cyt_P450"/>
</dbReference>
<dbReference type="GO" id="GO:0005506">
    <property type="term" value="F:iron ion binding"/>
    <property type="evidence" value="ECO:0007669"/>
    <property type="project" value="InterPro"/>
</dbReference>
<sequence>LLELHRKFGPVVRIGPNEVSLGDWRLYKTLYGGSLSTRKTNSYNVANFLGHDNVFTFKNKAQHRARRKMQSRPYSMQAILENESLIASKADIMVRRMISYAASSPSGRTVEAYRLCGLFSLEVVLKSAFNRDYEESIDAESWKFLQAMDEGAMSLAIQTVIPFLKRPIGRMIPGAIGHSYRQFDQWHAMTTYLCNQFKQKENSFDKTQRFLITPLLTNEDEFLGRQLTASEVDEEAMGIAFAGSGTTSTTMTYLLYALAHPNGQRVQIRLREELKDAGQTIRELQELPYLNAVIKETMRLFPTIISTLPRVLEAPLAVRERIVLPEGTVVGMQNYVHHQDPELFPEPDKFLPERWLDENARTDMNVAFTPFSIGPRNCLGQNLARAEIYLAVSKVVRRLHLTVNRSTTEADMEMHDRFNVVPRARKLLLDVIVV</sequence>
<comment type="similarity">
    <text evidence="2 7">Belongs to the cytochrome P450 family.</text>
</comment>
<dbReference type="AlphaFoldDB" id="A0A6A6SJZ8"/>
<dbReference type="PANTHER" id="PTHR24305:SF210">
    <property type="entry name" value="CYTOCHROME P450 MONOOXYGENASE ASQL-RELATED"/>
    <property type="match status" value="1"/>
</dbReference>
<dbReference type="SUPFAM" id="SSF48264">
    <property type="entry name" value="Cytochrome P450"/>
    <property type="match status" value="1"/>
</dbReference>
<keyword evidence="7" id="KW-0560">Oxidoreductase</keyword>
<proteinExistence type="inferred from homology"/>
<organism evidence="8 9">
    <name type="scientific">Lophiostoma macrostomum CBS 122681</name>
    <dbReference type="NCBI Taxonomy" id="1314788"/>
    <lineage>
        <taxon>Eukaryota</taxon>
        <taxon>Fungi</taxon>
        <taxon>Dikarya</taxon>
        <taxon>Ascomycota</taxon>
        <taxon>Pezizomycotina</taxon>
        <taxon>Dothideomycetes</taxon>
        <taxon>Pleosporomycetidae</taxon>
        <taxon>Pleosporales</taxon>
        <taxon>Lophiostomataceae</taxon>
        <taxon>Lophiostoma</taxon>
    </lineage>
</organism>
<keyword evidence="4 6" id="KW-0479">Metal-binding</keyword>
<evidence type="ECO:0000313" key="9">
    <source>
        <dbReference type="Proteomes" id="UP000799324"/>
    </source>
</evidence>
<evidence type="ECO:0000256" key="2">
    <source>
        <dbReference type="ARBA" id="ARBA00010617"/>
    </source>
</evidence>
<dbReference type="EMBL" id="MU004587">
    <property type="protein sequence ID" value="KAF2647732.1"/>
    <property type="molecule type" value="Genomic_DNA"/>
</dbReference>
<dbReference type="PRINTS" id="PR00463">
    <property type="entry name" value="EP450I"/>
</dbReference>
<feature type="binding site" description="axial binding residue" evidence="6">
    <location>
        <position position="378"/>
    </location>
    <ligand>
        <name>heme</name>
        <dbReference type="ChEBI" id="CHEBI:30413"/>
    </ligand>
    <ligandPart>
        <name>Fe</name>
        <dbReference type="ChEBI" id="CHEBI:18248"/>
    </ligandPart>
</feature>
<keyword evidence="7" id="KW-0503">Monooxygenase</keyword>
<dbReference type="GO" id="GO:0020037">
    <property type="term" value="F:heme binding"/>
    <property type="evidence" value="ECO:0007669"/>
    <property type="project" value="InterPro"/>
</dbReference>
<dbReference type="Pfam" id="PF00067">
    <property type="entry name" value="p450"/>
    <property type="match status" value="1"/>
</dbReference>
<dbReference type="OrthoDB" id="1470350at2759"/>
<accession>A0A6A6SJZ8</accession>
<comment type="cofactor">
    <cofactor evidence="1 6">
        <name>heme</name>
        <dbReference type="ChEBI" id="CHEBI:30413"/>
    </cofactor>
</comment>
<keyword evidence="5 6" id="KW-0408">Iron</keyword>
<feature type="non-terminal residue" evidence="8">
    <location>
        <position position="1"/>
    </location>
</feature>
<dbReference type="Proteomes" id="UP000799324">
    <property type="component" value="Unassembled WGS sequence"/>
</dbReference>
<evidence type="ECO:0000256" key="3">
    <source>
        <dbReference type="ARBA" id="ARBA00022617"/>
    </source>
</evidence>
<evidence type="ECO:0000256" key="5">
    <source>
        <dbReference type="ARBA" id="ARBA00023004"/>
    </source>
</evidence>
<dbReference type="PRINTS" id="PR00385">
    <property type="entry name" value="P450"/>
</dbReference>
<dbReference type="InterPro" id="IPR050121">
    <property type="entry name" value="Cytochrome_P450_monoxygenase"/>
</dbReference>
<dbReference type="GO" id="GO:0004497">
    <property type="term" value="F:monooxygenase activity"/>
    <property type="evidence" value="ECO:0007669"/>
    <property type="project" value="UniProtKB-KW"/>
</dbReference>
<evidence type="ECO:0000256" key="7">
    <source>
        <dbReference type="RuleBase" id="RU000461"/>
    </source>
</evidence>
<dbReference type="PANTHER" id="PTHR24305">
    <property type="entry name" value="CYTOCHROME P450"/>
    <property type="match status" value="1"/>
</dbReference>
<dbReference type="InterPro" id="IPR017972">
    <property type="entry name" value="Cyt_P450_CS"/>
</dbReference>
<keyword evidence="9" id="KW-1185">Reference proteome</keyword>
<dbReference type="InterPro" id="IPR002401">
    <property type="entry name" value="Cyt_P450_E_grp-I"/>
</dbReference>
<name>A0A6A6SJZ8_9PLEO</name>
<protein>
    <submittedName>
        <fullName evidence="8">Cytochrome P450</fullName>
    </submittedName>
</protein>
<gene>
    <name evidence="8" type="ORF">K491DRAFT_614116</name>
</gene>
<reference evidence="8" key="1">
    <citation type="journal article" date="2020" name="Stud. Mycol.">
        <title>101 Dothideomycetes genomes: a test case for predicting lifestyles and emergence of pathogens.</title>
        <authorList>
            <person name="Haridas S."/>
            <person name="Albert R."/>
            <person name="Binder M."/>
            <person name="Bloem J."/>
            <person name="Labutti K."/>
            <person name="Salamov A."/>
            <person name="Andreopoulos B."/>
            <person name="Baker S."/>
            <person name="Barry K."/>
            <person name="Bills G."/>
            <person name="Bluhm B."/>
            <person name="Cannon C."/>
            <person name="Castanera R."/>
            <person name="Culley D."/>
            <person name="Daum C."/>
            <person name="Ezra D."/>
            <person name="Gonzalez J."/>
            <person name="Henrissat B."/>
            <person name="Kuo A."/>
            <person name="Liang C."/>
            <person name="Lipzen A."/>
            <person name="Lutzoni F."/>
            <person name="Magnuson J."/>
            <person name="Mondo S."/>
            <person name="Nolan M."/>
            <person name="Ohm R."/>
            <person name="Pangilinan J."/>
            <person name="Park H.-J."/>
            <person name="Ramirez L."/>
            <person name="Alfaro M."/>
            <person name="Sun H."/>
            <person name="Tritt A."/>
            <person name="Yoshinaga Y."/>
            <person name="Zwiers L.-H."/>
            <person name="Turgeon B."/>
            <person name="Goodwin S."/>
            <person name="Spatafora J."/>
            <person name="Crous P."/>
            <person name="Grigoriev I."/>
        </authorList>
    </citation>
    <scope>NUCLEOTIDE SEQUENCE</scope>
    <source>
        <strain evidence="8">CBS 122681</strain>
    </source>
</reference>
<evidence type="ECO:0000313" key="8">
    <source>
        <dbReference type="EMBL" id="KAF2647732.1"/>
    </source>
</evidence>
<dbReference type="GO" id="GO:0016705">
    <property type="term" value="F:oxidoreductase activity, acting on paired donors, with incorporation or reduction of molecular oxygen"/>
    <property type="evidence" value="ECO:0007669"/>
    <property type="project" value="InterPro"/>
</dbReference>
<keyword evidence="3 6" id="KW-0349">Heme</keyword>
<evidence type="ECO:0000256" key="1">
    <source>
        <dbReference type="ARBA" id="ARBA00001971"/>
    </source>
</evidence>
<evidence type="ECO:0000256" key="4">
    <source>
        <dbReference type="ARBA" id="ARBA00022723"/>
    </source>
</evidence>
<evidence type="ECO:0000256" key="6">
    <source>
        <dbReference type="PIRSR" id="PIRSR602401-1"/>
    </source>
</evidence>
<dbReference type="InterPro" id="IPR036396">
    <property type="entry name" value="Cyt_P450_sf"/>
</dbReference>
<dbReference type="PROSITE" id="PS00086">
    <property type="entry name" value="CYTOCHROME_P450"/>
    <property type="match status" value="1"/>
</dbReference>
<dbReference type="Gene3D" id="1.10.630.10">
    <property type="entry name" value="Cytochrome P450"/>
    <property type="match status" value="1"/>
</dbReference>